<keyword evidence="4 7" id="KW-0210">Decarboxylase</keyword>
<dbReference type="RefSeq" id="WP_311037937.1">
    <property type="nucleotide sequence ID" value="NZ_CP117522.1"/>
</dbReference>
<accession>A0ABY9V3R7</accession>
<proteinExistence type="inferred from homology"/>
<dbReference type="PROSITE" id="PS00906">
    <property type="entry name" value="UROD_1"/>
    <property type="match status" value="1"/>
</dbReference>
<feature type="domain" description="Uroporphyrinogen decarboxylase (URO-D)" evidence="11">
    <location>
        <begin position="156"/>
        <end position="172"/>
    </location>
</feature>
<dbReference type="Proteomes" id="UP001305606">
    <property type="component" value="Chromosome"/>
</dbReference>
<protein>
    <recommendedName>
        <fullName evidence="3 7">Uroporphyrinogen decarboxylase</fullName>
        <shortName evidence="7">UPD</shortName>
        <shortName evidence="7">URO-D</shortName>
        <ecNumber evidence="3 7">4.1.1.37</ecNumber>
    </recommendedName>
</protein>
<evidence type="ECO:0000313" key="12">
    <source>
        <dbReference type="EMBL" id="WNE99413.1"/>
    </source>
</evidence>
<name>A0ABY9V3R7_9ACTN</name>
<evidence type="ECO:0000256" key="5">
    <source>
        <dbReference type="ARBA" id="ARBA00023239"/>
    </source>
</evidence>
<dbReference type="SUPFAM" id="SSF51726">
    <property type="entry name" value="UROD/MetE-like"/>
    <property type="match status" value="1"/>
</dbReference>
<gene>
    <name evidence="7 12" type="primary">hemE</name>
    <name evidence="12" type="ORF">PS467_30800</name>
</gene>
<evidence type="ECO:0000256" key="9">
    <source>
        <dbReference type="RuleBase" id="RU004169"/>
    </source>
</evidence>
<dbReference type="PANTHER" id="PTHR21091">
    <property type="entry name" value="METHYLTETRAHYDROFOLATE:HOMOCYSTEINE METHYLTRANSFERASE RELATED"/>
    <property type="match status" value="1"/>
</dbReference>
<keyword evidence="5 7" id="KW-0456">Lyase</keyword>
<dbReference type="PANTHER" id="PTHR21091:SF169">
    <property type="entry name" value="UROPORPHYRINOGEN DECARBOXYLASE"/>
    <property type="match status" value="1"/>
</dbReference>
<feature type="binding site" evidence="7">
    <location>
        <position position="223"/>
    </location>
    <ligand>
        <name>substrate</name>
    </ligand>
</feature>
<evidence type="ECO:0000256" key="2">
    <source>
        <dbReference type="ARBA" id="ARBA00009935"/>
    </source>
</evidence>
<feature type="binding site" evidence="7">
    <location>
        <position position="168"/>
    </location>
    <ligand>
        <name>substrate</name>
    </ligand>
</feature>
<comment type="subunit">
    <text evidence="7">Homodimer.</text>
</comment>
<dbReference type="EC" id="4.1.1.37" evidence="3 7"/>
<dbReference type="CDD" id="cd00717">
    <property type="entry name" value="URO-D"/>
    <property type="match status" value="1"/>
</dbReference>
<dbReference type="InterPro" id="IPR006361">
    <property type="entry name" value="Uroporphyrinogen_deCO2ase_HemE"/>
</dbReference>
<feature type="binding site" evidence="7">
    <location>
        <begin position="44"/>
        <end position="48"/>
    </location>
    <ligand>
        <name>substrate</name>
    </ligand>
</feature>
<dbReference type="NCBIfam" id="TIGR01464">
    <property type="entry name" value="hemE"/>
    <property type="match status" value="1"/>
</dbReference>
<evidence type="ECO:0000259" key="11">
    <source>
        <dbReference type="PROSITE" id="PS00907"/>
    </source>
</evidence>
<evidence type="ECO:0000256" key="4">
    <source>
        <dbReference type="ARBA" id="ARBA00022793"/>
    </source>
</evidence>
<comment type="catalytic activity">
    <reaction evidence="7 8">
        <text>uroporphyrinogen III + 4 H(+) = coproporphyrinogen III + 4 CO2</text>
        <dbReference type="Rhea" id="RHEA:19865"/>
        <dbReference type="ChEBI" id="CHEBI:15378"/>
        <dbReference type="ChEBI" id="CHEBI:16526"/>
        <dbReference type="ChEBI" id="CHEBI:57308"/>
        <dbReference type="ChEBI" id="CHEBI:57309"/>
        <dbReference type="EC" id="4.1.1.37"/>
    </reaction>
</comment>
<evidence type="ECO:0000256" key="3">
    <source>
        <dbReference type="ARBA" id="ARBA00012288"/>
    </source>
</evidence>
<feature type="binding site" evidence="7">
    <location>
        <position position="93"/>
    </location>
    <ligand>
        <name>substrate</name>
    </ligand>
</feature>
<comment type="subcellular location">
    <subcellularLocation>
        <location evidence="7">Cytoplasm</location>
    </subcellularLocation>
</comment>
<dbReference type="EMBL" id="CP117522">
    <property type="protein sequence ID" value="WNE99413.1"/>
    <property type="molecule type" value="Genomic_DNA"/>
</dbReference>
<evidence type="ECO:0000256" key="7">
    <source>
        <dbReference type="HAMAP-Rule" id="MF_00218"/>
    </source>
</evidence>
<dbReference type="InterPro" id="IPR000257">
    <property type="entry name" value="Uroporphyrinogen_deCOase"/>
</dbReference>
<dbReference type="Gene3D" id="3.20.20.210">
    <property type="match status" value="1"/>
</dbReference>
<reference evidence="12 13" key="1">
    <citation type="submission" date="2023-02" db="EMBL/GenBank/DDBJ databases">
        <title>Streptomyces sp. SCA4-21 with antifungal activity against Fusarium oxysporum f. sp. cubense, Streptomyces sp. SCA2-17 with antifungal activity against Fusarium oxysporum f. sp. cubense.</title>
        <authorList>
            <person name="Qi D."/>
        </authorList>
    </citation>
    <scope>NUCLEOTIDE SEQUENCE [LARGE SCALE GENOMIC DNA]</scope>
    <source>
        <strain evidence="12 13">SCA4-21</strain>
    </source>
</reference>
<dbReference type="Pfam" id="PF01208">
    <property type="entry name" value="URO-D"/>
    <property type="match status" value="1"/>
</dbReference>
<evidence type="ECO:0000313" key="13">
    <source>
        <dbReference type="Proteomes" id="UP001305606"/>
    </source>
</evidence>
<dbReference type="GO" id="GO:0004853">
    <property type="term" value="F:uroporphyrinogen decarboxylase activity"/>
    <property type="evidence" value="ECO:0007669"/>
    <property type="project" value="UniProtKB-EC"/>
</dbReference>
<organism evidence="12 13">
    <name type="scientific">Streptomyces luomodiensis</name>
    <dbReference type="NCBI Taxonomy" id="3026192"/>
    <lineage>
        <taxon>Bacteria</taxon>
        <taxon>Bacillati</taxon>
        <taxon>Actinomycetota</taxon>
        <taxon>Actinomycetes</taxon>
        <taxon>Kitasatosporales</taxon>
        <taxon>Streptomycetaceae</taxon>
        <taxon>Streptomyces</taxon>
    </lineage>
</organism>
<comment type="caution">
    <text evidence="7">Lacks conserved residue(s) required for the propagation of feature annotation.</text>
</comment>
<feature type="site" description="Transition state stabilizer" evidence="7">
    <location>
        <position position="93"/>
    </location>
</feature>
<sequence>MSANEGPSGQQQTGRAAARATADSAFLRACRREPVPHTPVWFMRQAGRSLPEYRKLREGIAMLDSCMRPDLITEITLQPVRRHRVDAAVYFSDIVVPLKAIGIDLDIKPGVGPVIARPIRTRADLERLRPLDPDDVKYVTEAVGALVGELGATPLIGFAGAPFTLASYLIEGGPSRNHEHTKALMYGDPALWAALLDRLADITSAFLKVQIEAGASAIQLFDSWAGALAPADYRRSVLPASAKVFEAVAGYGVPRIHFGVGTGELLGLLGEAGADVVGVDWRVPLDEAARRVGPGKALQGNLDPAVLFAPRTAVEAKADEVLAAARGLEGHIFNLGHGVLPSTDPDALTRLVEYVHTRSKGGAD</sequence>
<feature type="binding site" evidence="7">
    <location>
        <position position="337"/>
    </location>
    <ligand>
        <name>substrate</name>
    </ligand>
</feature>
<feature type="domain" description="Uroporphyrinogen decarboxylase (URO-D)" evidence="10">
    <location>
        <begin position="39"/>
        <end position="48"/>
    </location>
</feature>
<dbReference type="PROSITE" id="PS00907">
    <property type="entry name" value="UROD_2"/>
    <property type="match status" value="1"/>
</dbReference>
<dbReference type="InterPro" id="IPR038071">
    <property type="entry name" value="UROD/MetE-like_sf"/>
</dbReference>
<keyword evidence="13" id="KW-1185">Reference proteome</keyword>
<comment type="function">
    <text evidence="7">Catalyzes the decarboxylation of four acetate groups of uroporphyrinogen-III to yield coproporphyrinogen-III.</text>
</comment>
<evidence type="ECO:0000256" key="1">
    <source>
        <dbReference type="ARBA" id="ARBA00004804"/>
    </source>
</evidence>
<evidence type="ECO:0000256" key="6">
    <source>
        <dbReference type="ARBA" id="ARBA00023244"/>
    </source>
</evidence>
<keyword evidence="6 7" id="KW-0627">Porphyrin biosynthesis</keyword>
<evidence type="ECO:0000256" key="8">
    <source>
        <dbReference type="RuleBase" id="RU000554"/>
    </source>
</evidence>
<keyword evidence="7" id="KW-0963">Cytoplasm</keyword>
<comment type="similarity">
    <text evidence="2 7 9">Belongs to the uroporphyrinogen decarboxylase family.</text>
</comment>
<dbReference type="HAMAP" id="MF_00218">
    <property type="entry name" value="URO_D"/>
    <property type="match status" value="1"/>
</dbReference>
<evidence type="ECO:0000259" key="10">
    <source>
        <dbReference type="PROSITE" id="PS00906"/>
    </source>
</evidence>
<comment type="pathway">
    <text evidence="1 7 8">Porphyrin-containing compound metabolism; protoporphyrin-IX biosynthesis; coproporphyrinogen-III from 5-aminolevulinate: step 4/4.</text>
</comment>